<dbReference type="Pfam" id="PF04970">
    <property type="entry name" value="LRAT"/>
    <property type="match status" value="2"/>
</dbReference>
<feature type="domain" description="LRAT" evidence="5">
    <location>
        <begin position="1"/>
        <end position="108"/>
    </location>
</feature>
<dbReference type="GO" id="GO:0008970">
    <property type="term" value="F:phospholipase A1 activity"/>
    <property type="evidence" value="ECO:0007669"/>
    <property type="project" value="TreeGrafter"/>
</dbReference>
<dbReference type="Gene3D" id="3.90.1720.10">
    <property type="entry name" value="endopeptidase domain like (from Nostoc punctiforme)"/>
    <property type="match status" value="2"/>
</dbReference>
<keyword evidence="2" id="KW-0808">Transferase</keyword>
<sequence length="113" mass="12910">MDPAKPGDLIEISRGLYQHWALYIDGDIGVEGWGKVKRENIWKVVGNDKFHVNNSLDDKYPPREIDIIVKEAIGMVGRKRWYSLSTSNCEHFVLKALDVLTGVESFVKDVIHK</sequence>
<dbReference type="EMBL" id="VOFY01000009">
    <property type="protein sequence ID" value="KAA8589293.1"/>
    <property type="molecule type" value="Genomic_DNA"/>
</dbReference>
<dbReference type="PANTHER" id="PTHR13943">
    <property type="entry name" value="HRAS-LIKE SUPPRESSOR - RELATED"/>
    <property type="match status" value="1"/>
</dbReference>
<dbReference type="Proteomes" id="UP000327493">
    <property type="component" value="Chromosome 9"/>
</dbReference>
<dbReference type="EMBL" id="VOFY01000084">
    <property type="protein sequence ID" value="KAA8578818.1"/>
    <property type="molecule type" value="Genomic_DNA"/>
</dbReference>
<evidence type="ECO:0000313" key="7">
    <source>
        <dbReference type="EMBL" id="KAA8589293.1"/>
    </source>
</evidence>
<dbReference type="GO" id="GO:0070292">
    <property type="term" value="P:N-acylphosphatidylethanolamine metabolic process"/>
    <property type="evidence" value="ECO:0007669"/>
    <property type="project" value="TreeGrafter"/>
</dbReference>
<dbReference type="GO" id="GO:0004623">
    <property type="term" value="F:phospholipase A2 activity"/>
    <property type="evidence" value="ECO:0007669"/>
    <property type="project" value="TreeGrafter"/>
</dbReference>
<dbReference type="GO" id="GO:0005737">
    <property type="term" value="C:cytoplasm"/>
    <property type="evidence" value="ECO:0007669"/>
    <property type="project" value="TreeGrafter"/>
</dbReference>
<name>A0A5J5CBE8_9PERO</name>
<evidence type="ECO:0000256" key="2">
    <source>
        <dbReference type="ARBA" id="ARBA00022679"/>
    </source>
</evidence>
<proteinExistence type="inferred from homology"/>
<evidence type="ECO:0000256" key="3">
    <source>
        <dbReference type="ARBA" id="ARBA00022801"/>
    </source>
</evidence>
<dbReference type="PANTHER" id="PTHR13943:SF31">
    <property type="entry name" value="PHOSPHOLIPASE A AND ACYLTRANSFERASE 3"/>
    <property type="match status" value="1"/>
</dbReference>
<protein>
    <recommendedName>
        <fullName evidence="5">LRAT domain-containing protein</fullName>
    </recommendedName>
</protein>
<evidence type="ECO:0000313" key="8">
    <source>
        <dbReference type="Proteomes" id="UP000327493"/>
    </source>
</evidence>
<gene>
    <name evidence="7" type="ORF">FQN60_012658</name>
    <name evidence="6" type="ORF">FQN60_018695</name>
</gene>
<organism evidence="6 8">
    <name type="scientific">Etheostoma spectabile</name>
    <name type="common">orangethroat darter</name>
    <dbReference type="NCBI Taxonomy" id="54343"/>
    <lineage>
        <taxon>Eukaryota</taxon>
        <taxon>Metazoa</taxon>
        <taxon>Chordata</taxon>
        <taxon>Craniata</taxon>
        <taxon>Vertebrata</taxon>
        <taxon>Euteleostomi</taxon>
        <taxon>Actinopterygii</taxon>
        <taxon>Neopterygii</taxon>
        <taxon>Teleostei</taxon>
        <taxon>Neoteleostei</taxon>
        <taxon>Acanthomorphata</taxon>
        <taxon>Eupercaria</taxon>
        <taxon>Perciformes</taxon>
        <taxon>Percoidei</taxon>
        <taxon>Percidae</taxon>
        <taxon>Etheostomatinae</taxon>
        <taxon>Etheostoma</taxon>
    </lineage>
</organism>
<dbReference type="PROSITE" id="PS51934">
    <property type="entry name" value="LRAT"/>
    <property type="match status" value="1"/>
</dbReference>
<evidence type="ECO:0000259" key="5">
    <source>
        <dbReference type="PROSITE" id="PS51934"/>
    </source>
</evidence>
<dbReference type="AlphaFoldDB" id="A0A5J5CBE8"/>
<comment type="similarity">
    <text evidence="1">Belongs to the H-rev107 family.</text>
</comment>
<evidence type="ECO:0000256" key="1">
    <source>
        <dbReference type="ARBA" id="ARBA00007824"/>
    </source>
</evidence>
<keyword evidence="4" id="KW-0443">Lipid metabolism</keyword>
<reference evidence="6 8" key="1">
    <citation type="submission" date="2019-08" db="EMBL/GenBank/DDBJ databases">
        <title>A chromosome-level genome assembly, high-density linkage maps, and genome scans reveal the genomic architecture of hybrid incompatibilities underlying speciation via character displacement in darters (Percidae: Etheostominae).</title>
        <authorList>
            <person name="Moran R.L."/>
            <person name="Catchen J.M."/>
            <person name="Fuller R.C."/>
        </authorList>
    </citation>
    <scope>NUCLEOTIDE SEQUENCE [LARGE SCALE GENOMIC DNA]</scope>
    <source>
        <strain evidence="6">EspeVRDwgs_2016</strain>
        <tissue evidence="6">Muscle</tissue>
    </source>
</reference>
<dbReference type="InterPro" id="IPR051496">
    <property type="entry name" value="H-rev107_PLA/AT"/>
</dbReference>
<evidence type="ECO:0000256" key="4">
    <source>
        <dbReference type="ARBA" id="ARBA00023098"/>
    </source>
</evidence>
<comment type="caution">
    <text evidence="6">The sequence shown here is derived from an EMBL/GenBank/DDBJ whole genome shotgun (WGS) entry which is preliminary data.</text>
</comment>
<accession>A0A5J5CBE8</accession>
<evidence type="ECO:0000313" key="6">
    <source>
        <dbReference type="EMBL" id="KAA8578818.1"/>
    </source>
</evidence>
<dbReference type="InterPro" id="IPR007053">
    <property type="entry name" value="LRAT_dom"/>
</dbReference>
<keyword evidence="3" id="KW-0378">Hydrolase</keyword>
<dbReference type="GO" id="GO:0016410">
    <property type="term" value="F:N-acyltransferase activity"/>
    <property type="evidence" value="ECO:0007669"/>
    <property type="project" value="TreeGrafter"/>
</dbReference>
<keyword evidence="8" id="KW-1185">Reference proteome</keyword>